<feature type="chain" id="PRO_5038711705" description="Lipoprotein" evidence="2">
    <location>
        <begin position="20"/>
        <end position="198"/>
    </location>
</feature>
<feature type="compositionally biased region" description="Polar residues" evidence="1">
    <location>
        <begin position="52"/>
        <end position="71"/>
    </location>
</feature>
<keyword evidence="2" id="KW-0732">Signal</keyword>
<evidence type="ECO:0000256" key="1">
    <source>
        <dbReference type="SAM" id="MobiDB-lite"/>
    </source>
</evidence>
<keyword evidence="4" id="KW-1185">Reference proteome</keyword>
<evidence type="ECO:0000313" key="3">
    <source>
        <dbReference type="EMBL" id="QNH95885.1"/>
    </source>
</evidence>
<protein>
    <recommendedName>
        <fullName evidence="5">Lipoprotein</fullName>
    </recommendedName>
</protein>
<name>A0A7G7YN15_9CORY</name>
<dbReference type="KEGG" id="cans:GP473_03610"/>
<evidence type="ECO:0000313" key="4">
    <source>
        <dbReference type="Proteomes" id="UP000515275"/>
    </source>
</evidence>
<gene>
    <name evidence="3" type="ORF">GP473_03610</name>
</gene>
<feature type="compositionally biased region" description="Low complexity" evidence="1">
    <location>
        <begin position="33"/>
        <end position="51"/>
    </location>
</feature>
<dbReference type="PROSITE" id="PS51257">
    <property type="entry name" value="PROKAR_LIPOPROTEIN"/>
    <property type="match status" value="1"/>
</dbReference>
<dbReference type="EMBL" id="CP046883">
    <property type="protein sequence ID" value="QNH95885.1"/>
    <property type="molecule type" value="Genomic_DNA"/>
</dbReference>
<dbReference type="RefSeq" id="WP_186277156.1">
    <property type="nucleotide sequence ID" value="NZ_CP046883.1"/>
</dbReference>
<dbReference type="Proteomes" id="UP000515275">
    <property type="component" value="Chromosome"/>
</dbReference>
<feature type="compositionally biased region" description="Basic and acidic residues" evidence="1">
    <location>
        <begin position="23"/>
        <end position="32"/>
    </location>
</feature>
<organism evidence="3 4">
    <name type="scientific">Corynebacterium anserum</name>
    <dbReference type="NCBI Taxonomy" id="2684406"/>
    <lineage>
        <taxon>Bacteria</taxon>
        <taxon>Bacillati</taxon>
        <taxon>Actinomycetota</taxon>
        <taxon>Actinomycetes</taxon>
        <taxon>Mycobacteriales</taxon>
        <taxon>Corynebacteriaceae</taxon>
        <taxon>Corynebacterium</taxon>
    </lineage>
</organism>
<dbReference type="AlphaFoldDB" id="A0A7G7YN15"/>
<evidence type="ECO:0008006" key="5">
    <source>
        <dbReference type="Google" id="ProtNLM"/>
    </source>
</evidence>
<proteinExistence type="predicted"/>
<accession>A0A7G7YN15</accession>
<evidence type="ECO:0000256" key="2">
    <source>
        <dbReference type="SAM" id="SignalP"/>
    </source>
</evidence>
<feature type="signal peptide" evidence="2">
    <location>
        <begin position="1"/>
        <end position="19"/>
    </location>
</feature>
<reference evidence="3 4" key="1">
    <citation type="submission" date="2019-12" db="EMBL/GenBank/DDBJ databases">
        <title>Corynebacterium sp. nov., isolated from feces of the Anser Albifrons in China.</title>
        <authorList>
            <person name="Liu Q."/>
        </authorList>
    </citation>
    <scope>NUCLEOTIDE SEQUENCE [LARGE SCALE GENOMIC DNA]</scope>
    <source>
        <strain evidence="3 4">23H37-10</strain>
    </source>
</reference>
<feature type="region of interest" description="Disordered" evidence="1">
    <location>
        <begin position="22"/>
        <end position="92"/>
    </location>
</feature>
<sequence>MKYRKILMAAMIMAPLALSACGSDEKSADSSADKNSASAVSASNSATATTEQPQSSTEAQKGNSASEGSSSPLPPEATAAPVPSHEGSDQQQIESLVNGMNVGDNMSARFHYVADNYCEAYLEPRGGAAGFRAQADSFVINGKPVTVSETGQEIPTVKGVTNVKVDGDKATGDIQSSQGSYPMQFTREGGAWKICPSS</sequence>